<name>A0ABW4XNC0_9GAMM</name>
<evidence type="ECO:0000259" key="1">
    <source>
        <dbReference type="Pfam" id="PF00534"/>
    </source>
</evidence>
<dbReference type="EMBL" id="JBHUHT010000013">
    <property type="protein sequence ID" value="MFD2096777.1"/>
    <property type="molecule type" value="Genomic_DNA"/>
</dbReference>
<reference evidence="3" key="1">
    <citation type="journal article" date="2019" name="Int. J. Syst. Evol. Microbiol.">
        <title>The Global Catalogue of Microorganisms (GCM) 10K type strain sequencing project: providing services to taxonomists for standard genome sequencing and annotation.</title>
        <authorList>
            <consortium name="The Broad Institute Genomics Platform"/>
            <consortium name="The Broad Institute Genome Sequencing Center for Infectious Disease"/>
            <person name="Wu L."/>
            <person name="Ma J."/>
        </authorList>
    </citation>
    <scope>NUCLEOTIDE SEQUENCE [LARGE SCALE GENOMIC DNA]</scope>
    <source>
        <strain evidence="3">CGMCC 1.10992</strain>
    </source>
</reference>
<dbReference type="CDD" id="cd03801">
    <property type="entry name" value="GT4_PimA-like"/>
    <property type="match status" value="1"/>
</dbReference>
<gene>
    <name evidence="2" type="ORF">ACFSJ3_12335</name>
</gene>
<dbReference type="EC" id="2.4.-.-" evidence="2"/>
<dbReference type="Gene3D" id="3.40.50.2000">
    <property type="entry name" value="Glycogen Phosphorylase B"/>
    <property type="match status" value="2"/>
</dbReference>
<proteinExistence type="predicted"/>
<evidence type="ECO:0000313" key="3">
    <source>
        <dbReference type="Proteomes" id="UP001597380"/>
    </source>
</evidence>
<dbReference type="GO" id="GO:0016757">
    <property type="term" value="F:glycosyltransferase activity"/>
    <property type="evidence" value="ECO:0007669"/>
    <property type="project" value="UniProtKB-KW"/>
</dbReference>
<feature type="domain" description="Glycosyl transferase family 1" evidence="1">
    <location>
        <begin position="8"/>
        <end position="160"/>
    </location>
</feature>
<protein>
    <submittedName>
        <fullName evidence="2">Glycosyltransferase family 4 protein</fullName>
        <ecNumber evidence="2">2.4.-.-</ecNumber>
    </submittedName>
</protein>
<dbReference type="PANTHER" id="PTHR12526">
    <property type="entry name" value="GLYCOSYLTRANSFERASE"/>
    <property type="match status" value="1"/>
</dbReference>
<keyword evidence="3" id="KW-1185">Reference proteome</keyword>
<evidence type="ECO:0000313" key="2">
    <source>
        <dbReference type="EMBL" id="MFD2096777.1"/>
    </source>
</evidence>
<comment type="caution">
    <text evidence="2">The sequence shown here is derived from an EMBL/GenBank/DDBJ whole genome shotgun (WGS) entry which is preliminary data.</text>
</comment>
<organism evidence="2 3">
    <name type="scientific">Corallincola platygyrae</name>
    <dbReference type="NCBI Taxonomy" id="1193278"/>
    <lineage>
        <taxon>Bacteria</taxon>
        <taxon>Pseudomonadati</taxon>
        <taxon>Pseudomonadota</taxon>
        <taxon>Gammaproteobacteria</taxon>
        <taxon>Alteromonadales</taxon>
        <taxon>Psychromonadaceae</taxon>
        <taxon>Corallincola</taxon>
    </lineage>
</organism>
<dbReference type="RefSeq" id="WP_345339478.1">
    <property type="nucleotide sequence ID" value="NZ_BAABLI010000009.1"/>
</dbReference>
<keyword evidence="2" id="KW-0808">Transferase</keyword>
<dbReference type="Pfam" id="PF00534">
    <property type="entry name" value="Glycos_transf_1"/>
    <property type="match status" value="1"/>
</dbReference>
<sequence length="188" mass="20625">MAKIRSQYKGKLLVSQVGKLLHHKGVHLTIDVARRCQAEHPSLQFLILGSGPEEEKLKALATGLRNLDFLGHQQDIGNYLSATDILLFPSLTEGLGSTILEAWQHKAVVIGSEAGGIPDLIEDHQTGRLIPAGDTSSLFEVLIELASDPDQREKLCEQASNELKNYSIDKLASRYLVLYGELCDGTLH</sequence>
<keyword evidence="2" id="KW-0328">Glycosyltransferase</keyword>
<accession>A0ABW4XNC0</accession>
<dbReference type="Proteomes" id="UP001597380">
    <property type="component" value="Unassembled WGS sequence"/>
</dbReference>
<dbReference type="SUPFAM" id="SSF53756">
    <property type="entry name" value="UDP-Glycosyltransferase/glycogen phosphorylase"/>
    <property type="match status" value="1"/>
</dbReference>
<dbReference type="InterPro" id="IPR001296">
    <property type="entry name" value="Glyco_trans_1"/>
</dbReference>